<dbReference type="EMBL" id="BK016101">
    <property type="protein sequence ID" value="DAF94965.1"/>
    <property type="molecule type" value="Genomic_DNA"/>
</dbReference>
<sequence length="50" mass="5621">MISYLKEIIGVASDVTDYDLYLVIISAIGCIWIVKTVITGIYSTVLHIFR</sequence>
<name>A0A8S5UKE3_9VIRU</name>
<dbReference type="PROSITE" id="PS51257">
    <property type="entry name" value="PROKAR_LIPOPROTEIN"/>
    <property type="match status" value="1"/>
</dbReference>
<evidence type="ECO:0000313" key="2">
    <source>
        <dbReference type="EMBL" id="DAF94965.1"/>
    </source>
</evidence>
<accession>A0A8S5UKE3</accession>
<keyword evidence="1" id="KW-0472">Membrane</keyword>
<feature type="transmembrane region" description="Helical" evidence="1">
    <location>
        <begin position="20"/>
        <end position="49"/>
    </location>
</feature>
<protein>
    <submittedName>
        <fullName evidence="2">Uncharacterized protein</fullName>
    </submittedName>
</protein>
<keyword evidence="1" id="KW-1133">Transmembrane helix</keyword>
<keyword evidence="1" id="KW-0812">Transmembrane</keyword>
<evidence type="ECO:0000256" key="1">
    <source>
        <dbReference type="SAM" id="Phobius"/>
    </source>
</evidence>
<reference evidence="2" key="1">
    <citation type="journal article" date="2021" name="Proc. Natl. Acad. Sci. U.S.A.">
        <title>A Catalog of Tens of Thousands of Viruses from Human Metagenomes Reveals Hidden Associations with Chronic Diseases.</title>
        <authorList>
            <person name="Tisza M.J."/>
            <person name="Buck C.B."/>
        </authorList>
    </citation>
    <scope>NUCLEOTIDE SEQUENCE</scope>
    <source>
        <strain evidence="2">Ct4fI15</strain>
    </source>
</reference>
<organism evidence="2">
    <name type="scientific">Inoviridae sp. ct4fI15</name>
    <dbReference type="NCBI Taxonomy" id="2825776"/>
    <lineage>
        <taxon>Viruses</taxon>
        <taxon>Monodnaviria</taxon>
        <taxon>Loebvirae</taxon>
        <taxon>Hofneiviricota</taxon>
        <taxon>Faserviricetes</taxon>
        <taxon>Tubulavirales</taxon>
        <taxon>Inoviridae</taxon>
    </lineage>
</organism>
<proteinExistence type="predicted"/>